<feature type="chain" id="PRO_5016367380" evidence="2">
    <location>
        <begin position="20"/>
        <end position="431"/>
    </location>
</feature>
<comment type="caution">
    <text evidence="5">The sequence shown here is derived from an EMBL/GenBank/DDBJ whole genome shotgun (WGS) entry which is preliminary data.</text>
</comment>
<dbReference type="SUPFAM" id="SSF47090">
    <property type="entry name" value="PGBD-like"/>
    <property type="match status" value="1"/>
</dbReference>
<dbReference type="EMBL" id="QFYR01000001">
    <property type="protein sequence ID" value="RAK58201.1"/>
    <property type="molecule type" value="Genomic_DNA"/>
</dbReference>
<dbReference type="Pfam" id="PF13406">
    <property type="entry name" value="SLT_2"/>
    <property type="match status" value="1"/>
</dbReference>
<evidence type="ECO:0000313" key="5">
    <source>
        <dbReference type="EMBL" id="RAK58201.1"/>
    </source>
</evidence>
<dbReference type="Proteomes" id="UP000249725">
    <property type="component" value="Unassembled WGS sequence"/>
</dbReference>
<evidence type="ECO:0000259" key="3">
    <source>
        <dbReference type="Pfam" id="PF01471"/>
    </source>
</evidence>
<keyword evidence="6" id="KW-1185">Reference proteome</keyword>
<evidence type="ECO:0000256" key="2">
    <source>
        <dbReference type="SAM" id="SignalP"/>
    </source>
</evidence>
<dbReference type="Gene3D" id="1.10.8.350">
    <property type="entry name" value="Bacterial muramidase"/>
    <property type="match status" value="1"/>
</dbReference>
<dbReference type="InterPro" id="IPR011970">
    <property type="entry name" value="MltB_2"/>
</dbReference>
<dbReference type="AlphaFoldDB" id="A0A328AVK5"/>
<feature type="compositionally biased region" description="Pro residues" evidence="1">
    <location>
        <begin position="22"/>
        <end position="49"/>
    </location>
</feature>
<dbReference type="NCBIfam" id="TIGR02283">
    <property type="entry name" value="MltB_2"/>
    <property type="match status" value="1"/>
</dbReference>
<dbReference type="Gene3D" id="1.10.530.10">
    <property type="match status" value="1"/>
</dbReference>
<dbReference type="PANTHER" id="PTHR30163">
    <property type="entry name" value="MEMBRANE-BOUND LYTIC MUREIN TRANSGLYCOSYLASE B"/>
    <property type="match status" value="1"/>
</dbReference>
<feature type="domain" description="Transglycosylase SLT" evidence="4">
    <location>
        <begin position="58"/>
        <end position="349"/>
    </location>
</feature>
<dbReference type="InterPro" id="IPR002477">
    <property type="entry name" value="Peptidoglycan-bd-like"/>
</dbReference>
<gene>
    <name evidence="5" type="ORF">DJ018_03270</name>
</gene>
<feature type="domain" description="Peptidoglycan binding-like" evidence="3">
    <location>
        <begin position="370"/>
        <end position="424"/>
    </location>
</feature>
<evidence type="ECO:0000313" key="6">
    <source>
        <dbReference type="Proteomes" id="UP000249725"/>
    </source>
</evidence>
<dbReference type="InterPro" id="IPR036366">
    <property type="entry name" value="PGBDSf"/>
</dbReference>
<dbReference type="Pfam" id="PF01471">
    <property type="entry name" value="PG_binding_1"/>
    <property type="match status" value="1"/>
</dbReference>
<feature type="region of interest" description="Disordered" evidence="1">
    <location>
        <begin position="17"/>
        <end position="50"/>
    </location>
</feature>
<dbReference type="InterPro" id="IPR036365">
    <property type="entry name" value="PGBD-like_sf"/>
</dbReference>
<reference evidence="6" key="1">
    <citation type="submission" date="2018-05" db="EMBL/GenBank/DDBJ databases">
        <authorList>
            <person name="Li X."/>
        </authorList>
    </citation>
    <scope>NUCLEOTIDE SEQUENCE [LARGE SCALE GENOMIC DNA]</scope>
    <source>
        <strain evidence="6">YIM 73061</strain>
    </source>
</reference>
<keyword evidence="2" id="KW-0732">Signal</keyword>
<dbReference type="PROSITE" id="PS51257">
    <property type="entry name" value="PROKAR_LIPOPROTEIN"/>
    <property type="match status" value="1"/>
</dbReference>
<dbReference type="GO" id="GO:0009253">
    <property type="term" value="P:peptidoglycan catabolic process"/>
    <property type="evidence" value="ECO:0007669"/>
    <property type="project" value="TreeGrafter"/>
</dbReference>
<dbReference type="OrthoDB" id="9808544at2"/>
<sequence>MRRSHLVLMLALAGCASQAPHTPQPQPAPAPPPAAQPAPPPPVAGPVRPPAVSGDQIFDAWAAEFYGRAVQAGIRRSTLDRELAGLTPDPRVASLDTRQPEFSKPLSSYVQGAVTSGRIAIGQRKRVEVPRLDAIEAQYGVPRDVLLGIWAMETGFGAIMGDFDVIRSMATLAAQGRRRQFAEDQLIAALKMIETGEVTRRQLRGSWAGAFGQTQFIPTTFLSTAVDGDGDGKRDPWTSVDDALASAANLLAKGGWVRGQDWAREVVVPEGFDFSLTEGPRQSPAQWAALGVRRADGLPWSAADQDAPAQLLAPSGAKGPLFLAFPNHFTIRKYNNSVAYALAVGLLADRFGGRGPLVTAWPNEAPLSLADRMTVQRALAALGFDPGKPDGVIGLGTRTALRNWQKARGLVADGYVTPDVIQRLKSEAGAA</sequence>
<dbReference type="GO" id="GO:0008933">
    <property type="term" value="F:peptidoglycan lytic transglycosylase activity"/>
    <property type="evidence" value="ECO:0007669"/>
    <property type="project" value="TreeGrafter"/>
</dbReference>
<accession>A0A328AVK5</accession>
<name>A0A328AVK5_9CAUL</name>
<dbReference type="Gene3D" id="1.10.101.10">
    <property type="entry name" value="PGBD-like superfamily/PGBD"/>
    <property type="match status" value="1"/>
</dbReference>
<evidence type="ECO:0000259" key="4">
    <source>
        <dbReference type="Pfam" id="PF13406"/>
    </source>
</evidence>
<dbReference type="InterPro" id="IPR031304">
    <property type="entry name" value="SLT_2"/>
</dbReference>
<dbReference type="InterPro" id="IPR043426">
    <property type="entry name" value="MltB-like"/>
</dbReference>
<protein>
    <submittedName>
        <fullName evidence="5">Lytic murein transglycosylase</fullName>
    </submittedName>
</protein>
<dbReference type="InterPro" id="IPR023346">
    <property type="entry name" value="Lysozyme-like_dom_sf"/>
</dbReference>
<dbReference type="PANTHER" id="PTHR30163:SF8">
    <property type="entry name" value="LYTIC MUREIN TRANSGLYCOSYLASE"/>
    <property type="match status" value="1"/>
</dbReference>
<evidence type="ECO:0000256" key="1">
    <source>
        <dbReference type="SAM" id="MobiDB-lite"/>
    </source>
</evidence>
<organism evidence="5 6">
    <name type="scientific">Phenylobacterium deserti</name>
    <dbReference type="NCBI Taxonomy" id="1914756"/>
    <lineage>
        <taxon>Bacteria</taxon>
        <taxon>Pseudomonadati</taxon>
        <taxon>Pseudomonadota</taxon>
        <taxon>Alphaproteobacteria</taxon>
        <taxon>Caulobacterales</taxon>
        <taxon>Caulobacteraceae</taxon>
        <taxon>Phenylobacterium</taxon>
    </lineage>
</organism>
<feature type="signal peptide" evidence="2">
    <location>
        <begin position="1"/>
        <end position="19"/>
    </location>
</feature>
<proteinExistence type="predicted"/>
<dbReference type="SUPFAM" id="SSF53955">
    <property type="entry name" value="Lysozyme-like"/>
    <property type="match status" value="1"/>
</dbReference>